<evidence type="ECO:0000256" key="6">
    <source>
        <dbReference type="ARBA" id="ARBA00022989"/>
    </source>
</evidence>
<accession>A0A8J2LQ84</accession>
<dbReference type="OrthoDB" id="999962at2759"/>
<reference evidence="9" key="1">
    <citation type="submission" date="2021-09" db="EMBL/GenBank/DDBJ databases">
        <authorList>
            <consortium name="Pathogen Informatics"/>
        </authorList>
    </citation>
    <scope>NUCLEOTIDE SEQUENCE</scope>
</reference>
<feature type="transmembrane region" description="Helical" evidence="8">
    <location>
        <begin position="284"/>
        <end position="308"/>
    </location>
</feature>
<feature type="transmembrane region" description="Helical" evidence="8">
    <location>
        <begin position="229"/>
        <end position="248"/>
    </location>
</feature>
<feature type="transmembrane region" description="Helical" evidence="8">
    <location>
        <begin position="31"/>
        <end position="48"/>
    </location>
</feature>
<evidence type="ECO:0000256" key="2">
    <source>
        <dbReference type="ARBA" id="ARBA00010694"/>
    </source>
</evidence>
<name>A0A8J2LQ84_9BILA</name>
<keyword evidence="5 8" id="KW-0812">Transmembrane</keyword>
<feature type="transmembrane region" description="Helical" evidence="8">
    <location>
        <begin position="159"/>
        <end position="180"/>
    </location>
</feature>
<dbReference type="Pfam" id="PF08449">
    <property type="entry name" value="UAA"/>
    <property type="match status" value="1"/>
</dbReference>
<evidence type="ECO:0000256" key="5">
    <source>
        <dbReference type="ARBA" id="ARBA00022692"/>
    </source>
</evidence>
<feature type="transmembrane region" description="Helical" evidence="8">
    <location>
        <begin position="92"/>
        <end position="113"/>
    </location>
</feature>
<dbReference type="GO" id="GO:0005789">
    <property type="term" value="C:endoplasmic reticulum membrane"/>
    <property type="evidence" value="ECO:0007669"/>
    <property type="project" value="TreeGrafter"/>
</dbReference>
<keyword evidence="3" id="KW-0813">Transport</keyword>
<dbReference type="PANTHER" id="PTHR10778">
    <property type="entry name" value="SOLUTE CARRIER FAMILY 35 MEMBER B"/>
    <property type="match status" value="1"/>
</dbReference>
<comment type="caution">
    <text evidence="9">The sequence shown here is derived from an EMBL/GenBank/DDBJ whole genome shotgun (WGS) entry which is preliminary data.</text>
</comment>
<keyword evidence="6 8" id="KW-1133">Transmembrane helix</keyword>
<dbReference type="GO" id="GO:0005462">
    <property type="term" value="F:UDP-N-acetylglucosamine transmembrane transporter activity"/>
    <property type="evidence" value="ECO:0007669"/>
    <property type="project" value="TreeGrafter"/>
</dbReference>
<keyword evidence="7 8" id="KW-0472">Membrane</keyword>
<evidence type="ECO:0000313" key="9">
    <source>
        <dbReference type="EMBL" id="CAG9532617.1"/>
    </source>
</evidence>
<gene>
    <name evidence="9" type="ORF">CJOHNSTONI_LOCUS2914</name>
</gene>
<evidence type="ECO:0000256" key="3">
    <source>
        <dbReference type="ARBA" id="ARBA00022448"/>
    </source>
</evidence>
<protein>
    <recommendedName>
        <fullName evidence="11">UAA transporter</fullName>
    </recommendedName>
</protein>
<comment type="subcellular location">
    <subcellularLocation>
        <location evidence="1">Endomembrane system</location>
        <topology evidence="1">Multi-pass membrane protein</topology>
    </subcellularLocation>
</comment>
<dbReference type="AlphaFoldDB" id="A0A8J2LQ84"/>
<organism evidence="9 10">
    <name type="scientific">Cercopithifilaria johnstoni</name>
    <dbReference type="NCBI Taxonomy" id="2874296"/>
    <lineage>
        <taxon>Eukaryota</taxon>
        <taxon>Metazoa</taxon>
        <taxon>Ecdysozoa</taxon>
        <taxon>Nematoda</taxon>
        <taxon>Chromadorea</taxon>
        <taxon>Rhabditida</taxon>
        <taxon>Spirurina</taxon>
        <taxon>Spiruromorpha</taxon>
        <taxon>Filarioidea</taxon>
        <taxon>Onchocercidae</taxon>
        <taxon>Cercopithifilaria</taxon>
    </lineage>
</organism>
<dbReference type="EMBL" id="CAKAEH010001029">
    <property type="protein sequence ID" value="CAG9532617.1"/>
    <property type="molecule type" value="Genomic_DNA"/>
</dbReference>
<evidence type="ECO:0000256" key="8">
    <source>
        <dbReference type="SAM" id="Phobius"/>
    </source>
</evidence>
<keyword evidence="4" id="KW-0762">Sugar transport</keyword>
<dbReference type="GO" id="GO:0005464">
    <property type="term" value="F:UDP-xylose transmembrane transporter activity"/>
    <property type="evidence" value="ECO:0007669"/>
    <property type="project" value="TreeGrafter"/>
</dbReference>
<evidence type="ECO:0000256" key="4">
    <source>
        <dbReference type="ARBA" id="ARBA00022597"/>
    </source>
</evidence>
<dbReference type="PANTHER" id="PTHR10778:SF4">
    <property type="entry name" value="NUCLEOTIDE SUGAR TRANSPORTER SLC35B4"/>
    <property type="match status" value="1"/>
</dbReference>
<proteinExistence type="inferred from homology"/>
<evidence type="ECO:0008006" key="11">
    <source>
        <dbReference type="Google" id="ProtNLM"/>
    </source>
</evidence>
<feature type="transmembrane region" description="Helical" evidence="8">
    <location>
        <begin position="200"/>
        <end position="217"/>
    </location>
</feature>
<sequence>MAEVAIGGILTGCIGCTVIVEVLAKRNPECMNLMTCSTFIFVSLIGLLKQSHYFMQIPRSKVPLLRGYARIVLVFFVVSVSNNFALRYGVSIPLFIIFRSGTLLANVLLNFCLRNRIYSWGKLLSVMFISVGIILFTLADQFSKHPTVEKNEKSVEPFSISHSSPGIFLLLLAALLSAYLDICQEDLCCTYGNHSQEAVFFIHILSLPGFFFFYNDIRQAAVYFNNSDTLFIFGLHFPIPSLWIYMILNSIFQWICITNVHTLISLTTSLNVAMIITLRKFLSIVLSVILFNNPFTFMHCVGCFLVLLEGEKCAYYKTGEDEEMIVEDCESFSDMQKTLLKQETAALSS</sequence>
<feature type="transmembrane region" description="Helical" evidence="8">
    <location>
        <begin position="260"/>
        <end position="278"/>
    </location>
</feature>
<evidence type="ECO:0000256" key="1">
    <source>
        <dbReference type="ARBA" id="ARBA00004127"/>
    </source>
</evidence>
<dbReference type="Proteomes" id="UP000746747">
    <property type="component" value="Unassembled WGS sequence"/>
</dbReference>
<feature type="transmembrane region" description="Helical" evidence="8">
    <location>
        <begin position="120"/>
        <end position="139"/>
    </location>
</feature>
<evidence type="ECO:0000313" key="10">
    <source>
        <dbReference type="Proteomes" id="UP000746747"/>
    </source>
</evidence>
<evidence type="ECO:0000256" key="7">
    <source>
        <dbReference type="ARBA" id="ARBA00023136"/>
    </source>
</evidence>
<dbReference type="GO" id="GO:0000139">
    <property type="term" value="C:Golgi membrane"/>
    <property type="evidence" value="ECO:0007669"/>
    <property type="project" value="TreeGrafter"/>
</dbReference>
<dbReference type="InterPro" id="IPR013657">
    <property type="entry name" value="SCL35B1-4/HUT1"/>
</dbReference>
<keyword evidence="10" id="KW-1185">Reference proteome</keyword>
<comment type="similarity">
    <text evidence="2">Belongs to the nucleotide-sugar transporter family. SLC35B subfamily.</text>
</comment>